<feature type="transmembrane region" description="Helical" evidence="1">
    <location>
        <begin position="222"/>
        <end position="246"/>
    </location>
</feature>
<evidence type="ECO:0000313" key="3">
    <source>
        <dbReference type="Proteomes" id="UP000824988"/>
    </source>
</evidence>
<keyword evidence="1" id="KW-1133">Transmembrane helix</keyword>
<dbReference type="KEGG" id="moz:MoryE10_13610"/>
<dbReference type="Proteomes" id="UP000824988">
    <property type="component" value="Chromosome"/>
</dbReference>
<protein>
    <submittedName>
        <fullName evidence="2">Membrane protein</fullName>
    </submittedName>
</protein>
<keyword evidence="1" id="KW-0812">Transmembrane</keyword>
<dbReference type="Pfam" id="PF09913">
    <property type="entry name" value="DUF2142"/>
    <property type="match status" value="1"/>
</dbReference>
<feature type="transmembrane region" description="Helical" evidence="1">
    <location>
        <begin position="145"/>
        <end position="163"/>
    </location>
</feature>
<feature type="transmembrane region" description="Helical" evidence="1">
    <location>
        <begin position="363"/>
        <end position="385"/>
    </location>
</feature>
<sequence>MLQTYPERKYYLVYLAALFVIVQIISQLTPPFQSPDEPNHLKRAYLLYKGEILLRSQNDITGGAIDTGLLRYMDAFSDLRFHAKTKVSAETVKLSNEEKWTGQREFSELPNTAYYFPLSYTPQALALAIGEALDLRISTSYKLARFFSLAATLGLLGLAFLAAPAPPMVLALFAIPMTLFQLASASLDAVSFALTAFIAALYVRGTDTSETYTRKMHLALTIALFALVTTRINLLPLTLLPLAVYWKRRDKLHVVSTLLLVVLSVTWVLYNLKTVHGMPARQLTTFEIIQFYADHPSQFFHIIAATLTNYHMLGVYAEGFVGVLGWLDAPLPIEGYLIIAGLLVWLAVITFNANVFRAPNANVIVLTTLGLASAALIFIMMLFTWTEHPATIIQGPQGRYFTPIAIILSFAALNKKLNAKQFRFTATPIYTILFVSTVFTVTTLIFRYYLSVTTG</sequence>
<feature type="transmembrane region" description="Helical" evidence="1">
    <location>
        <begin position="429"/>
        <end position="450"/>
    </location>
</feature>
<organism evidence="2 3">
    <name type="scientific">Methylogaea oryzae</name>
    <dbReference type="NCBI Taxonomy" id="1295382"/>
    <lineage>
        <taxon>Bacteria</taxon>
        <taxon>Pseudomonadati</taxon>
        <taxon>Pseudomonadota</taxon>
        <taxon>Gammaproteobacteria</taxon>
        <taxon>Methylococcales</taxon>
        <taxon>Methylococcaceae</taxon>
        <taxon>Methylogaea</taxon>
    </lineage>
</organism>
<keyword evidence="3" id="KW-1185">Reference proteome</keyword>
<feature type="transmembrane region" description="Helical" evidence="1">
    <location>
        <begin position="336"/>
        <end position="356"/>
    </location>
</feature>
<feature type="transmembrane region" description="Helical" evidence="1">
    <location>
        <begin position="299"/>
        <end position="316"/>
    </location>
</feature>
<name>A0A8D5AM42_9GAMM</name>
<dbReference type="AlphaFoldDB" id="A0A8D5AM42"/>
<feature type="transmembrane region" description="Helical" evidence="1">
    <location>
        <begin position="169"/>
        <end position="202"/>
    </location>
</feature>
<dbReference type="EMBL" id="AP019782">
    <property type="protein sequence ID" value="BBL70755.1"/>
    <property type="molecule type" value="Genomic_DNA"/>
</dbReference>
<proteinExistence type="predicted"/>
<keyword evidence="1" id="KW-0472">Membrane</keyword>
<accession>A0A8D5AM42</accession>
<evidence type="ECO:0000313" key="2">
    <source>
        <dbReference type="EMBL" id="BBL70755.1"/>
    </source>
</evidence>
<evidence type="ECO:0000256" key="1">
    <source>
        <dbReference type="SAM" id="Phobius"/>
    </source>
</evidence>
<feature type="transmembrane region" description="Helical" evidence="1">
    <location>
        <begin position="400"/>
        <end position="417"/>
    </location>
</feature>
<reference evidence="2" key="1">
    <citation type="submission" date="2019-06" db="EMBL/GenBank/DDBJ databases">
        <title>Complete genome sequence of Methylogaea oryzae strain JCM16910.</title>
        <authorList>
            <person name="Asakawa S."/>
        </authorList>
    </citation>
    <scope>NUCLEOTIDE SEQUENCE</scope>
    <source>
        <strain evidence="2">E10</strain>
    </source>
</reference>
<feature type="transmembrane region" description="Helical" evidence="1">
    <location>
        <begin position="12"/>
        <end position="29"/>
    </location>
</feature>
<dbReference type="InterPro" id="IPR018674">
    <property type="entry name" value="DUF2142_membrane"/>
</dbReference>
<feature type="transmembrane region" description="Helical" evidence="1">
    <location>
        <begin position="252"/>
        <end position="272"/>
    </location>
</feature>
<gene>
    <name evidence="2" type="ORF">MoryE10_13610</name>
</gene>